<evidence type="ECO:0000256" key="1">
    <source>
        <dbReference type="ARBA" id="ARBA00004496"/>
    </source>
</evidence>
<evidence type="ECO:0000256" key="2">
    <source>
        <dbReference type="ARBA" id="ARBA00008153"/>
    </source>
</evidence>
<feature type="domain" description="Rab3-GAP regulatory subunit N-terminal" evidence="5">
    <location>
        <begin position="32"/>
        <end position="407"/>
    </location>
</feature>
<protein>
    <submittedName>
        <fullName evidence="8">Rab3 GTPase-activating protein non-catalytic subunit</fullName>
    </submittedName>
</protein>
<proteinExistence type="inferred from homology"/>
<dbReference type="Proteomes" id="UP000694867">
    <property type="component" value="Unplaced"/>
</dbReference>
<evidence type="ECO:0000256" key="4">
    <source>
        <dbReference type="ARBA" id="ARBA00022490"/>
    </source>
</evidence>
<accession>A0AAJ7SEX0</accession>
<dbReference type="SUPFAM" id="SSF50978">
    <property type="entry name" value="WD40 repeat-like"/>
    <property type="match status" value="1"/>
</dbReference>
<dbReference type="Pfam" id="PF14655">
    <property type="entry name" value="RAB3GAP2_N"/>
    <property type="match status" value="1"/>
</dbReference>
<dbReference type="PANTHER" id="PTHR12472">
    <property type="entry name" value="RAB3-GAP REGULATORY DOMAIN"/>
    <property type="match status" value="1"/>
</dbReference>
<evidence type="ECO:0000256" key="3">
    <source>
        <dbReference type="ARBA" id="ARBA00022468"/>
    </source>
</evidence>
<dbReference type="PANTHER" id="PTHR12472:SF0">
    <property type="entry name" value="RAB3 GTPASE-ACTIVATING PROTEIN NON-CATALYTIC SUBUNIT"/>
    <property type="match status" value="1"/>
</dbReference>
<name>A0AAJ7SEX0_9ACAR</name>
<sequence length="1245" mass="139419">MAFMNPKALFTNFDGARYFSKVDEPERCASRLSYSPSQNILAVVTLDGAVEIFTGRNTTPENDLQSFKPYAKISLPDDEATCVYLLTVTSKKSSIIGGSWCSVVVGTKCGNVLFHNEEGLLLIRQALFGQPVSSVCASISAHLQGYVYASSASSIDVVVYGELVPELESHLNSALLSPSKANVQVPLNWKNLRLQQVKNTQQISLTHHGSPECYFDLLERCTIDRHSVRGELSNAINLQVSSVGADPFYNLTVSREVSQTNLVSDIAVAVANKFTRMLSDNVPFWGSKSNAPTEAELAPKISNLNVLHQHGIFDRDRLGTSMCVSPSKRFIALVDSLARVVLMDAGKGTPLYVMKGYRKAQLGWITSSSLDGSGRTLELLVIYCAKSMQLELWNTRKATRVTAFSAPGGAGFLVYDSGSIAAGNEDDFPPEDHQAYFITKGGLLYDIRILFSEALEFEDLAEMQGHLDDLAEIREILLQYSPERLARFERLLKRFKRVSLLQQILKLVCDCDGVDGPLIDCVVRTLKGKNFRGARKATERLQKNLSKIERVVCIFDHLKENAQKPFEDELSELPHCSDLDALARYQNAFQYYDTDNDIAFSLEQVKLCDFLNSFAVLSDSKDSKIIAEKYEEHQHLVADCLIAAAADESLFRLLKELDVCLWSITSNLLSSLFSTMTNDTDKCSRTYTVLRSILNEMRAHDESIEPFLHLVYEEISTTENVPAAILASYMMRCALDVERHSLLDEVEEPLECRIFNGLFKQLQSILSLAALLRCRVLDPSLSSNPCARMFPISLNGLRKSEGHISYIVSQWICEQRLTHEHLTKALNNQPTLTPCLEQSLETPEITLDVALQLLCDVRITFPVSLQLETLLANCCWSYLCLWDKNYEEAEPLDWCLDYLRAIKAFKLKEGLCHMIWKSHLQTRVISLARIVEQTGSLPDAQLIRHVQVGKFVLLNFLNFCSTILDVIIESMLPSEDIELLCPLSEEETLAPGFSEGDPSLISRALSLPQALRETVHLHYSLVTILTYCVQFNLDDIQPLSLFDSAAQSALSEDICEVYTRYNQATSANVALSNLRSTFLRRSIEACVQVLPDSFDSAELNQCQTTVSRLVDLAHSWDIDPDVVKKEYVLQLYSGGHDQLAQEIMCQIGERRAMVAPLMIIIGLRTRSVLGQIDNTTCEKLGAVSTKVNRWIAELPERTLRCTDKSVDSTMSLVQLVLNLVREGDAEEILLNEIILLLTNIQYTMM</sequence>
<dbReference type="GeneID" id="100906795"/>
<feature type="domain" description="Rab3GAP regulatory subunit C-terminal" evidence="6">
    <location>
        <begin position="681"/>
        <end position="1219"/>
    </location>
</feature>
<dbReference type="AlphaFoldDB" id="A0AAJ7SEX0"/>
<gene>
    <name evidence="8" type="primary">LOC100906795</name>
</gene>
<evidence type="ECO:0000259" key="6">
    <source>
        <dbReference type="Pfam" id="PF14656"/>
    </source>
</evidence>
<dbReference type="Pfam" id="PF14656">
    <property type="entry name" value="RAB3GAP2_C"/>
    <property type="match status" value="1"/>
</dbReference>
<evidence type="ECO:0000259" key="5">
    <source>
        <dbReference type="Pfam" id="PF14655"/>
    </source>
</evidence>
<evidence type="ECO:0000313" key="8">
    <source>
        <dbReference type="RefSeq" id="XP_028967417.1"/>
    </source>
</evidence>
<keyword evidence="7" id="KW-1185">Reference proteome</keyword>
<evidence type="ECO:0000313" key="7">
    <source>
        <dbReference type="Proteomes" id="UP000694867"/>
    </source>
</evidence>
<dbReference type="CTD" id="34626"/>
<reference evidence="8" key="1">
    <citation type="submission" date="2025-08" db="UniProtKB">
        <authorList>
            <consortium name="RefSeq"/>
        </authorList>
    </citation>
    <scope>IDENTIFICATION</scope>
</reference>
<dbReference type="InterPro" id="IPR036322">
    <property type="entry name" value="WD40_repeat_dom_sf"/>
</dbReference>
<dbReference type="GO" id="GO:0005096">
    <property type="term" value="F:GTPase activator activity"/>
    <property type="evidence" value="ECO:0007669"/>
    <property type="project" value="UniProtKB-KW"/>
</dbReference>
<comment type="similarity">
    <text evidence="2">Belongs to the Rab3-GAP regulatory subunit family.</text>
</comment>
<keyword evidence="3" id="KW-0343">GTPase activation</keyword>
<dbReference type="InterPro" id="IPR026059">
    <property type="entry name" value="Rab3GAP2"/>
</dbReference>
<dbReference type="InterPro" id="IPR032839">
    <property type="entry name" value="RAB3GAP_N"/>
</dbReference>
<dbReference type="InterPro" id="IPR029257">
    <property type="entry name" value="RAB3GAP2_C"/>
</dbReference>
<dbReference type="KEGG" id="goe:100906795"/>
<dbReference type="RefSeq" id="XP_028967417.1">
    <property type="nucleotide sequence ID" value="XM_029111584.1"/>
</dbReference>
<organism evidence="7 8">
    <name type="scientific">Galendromus occidentalis</name>
    <name type="common">western predatory mite</name>
    <dbReference type="NCBI Taxonomy" id="34638"/>
    <lineage>
        <taxon>Eukaryota</taxon>
        <taxon>Metazoa</taxon>
        <taxon>Ecdysozoa</taxon>
        <taxon>Arthropoda</taxon>
        <taxon>Chelicerata</taxon>
        <taxon>Arachnida</taxon>
        <taxon>Acari</taxon>
        <taxon>Parasitiformes</taxon>
        <taxon>Mesostigmata</taxon>
        <taxon>Gamasina</taxon>
        <taxon>Phytoseioidea</taxon>
        <taxon>Phytoseiidae</taxon>
        <taxon>Typhlodrominae</taxon>
        <taxon>Galendromus</taxon>
    </lineage>
</organism>
<dbReference type="GO" id="GO:0005737">
    <property type="term" value="C:cytoplasm"/>
    <property type="evidence" value="ECO:0007669"/>
    <property type="project" value="UniProtKB-SubCell"/>
</dbReference>
<comment type="subcellular location">
    <subcellularLocation>
        <location evidence="1">Cytoplasm</location>
    </subcellularLocation>
</comment>
<keyword evidence="4" id="KW-0963">Cytoplasm</keyword>